<dbReference type="AlphaFoldDB" id="G2E637"/>
<evidence type="ECO:0008006" key="4">
    <source>
        <dbReference type="Google" id="ProtNLM"/>
    </source>
</evidence>
<dbReference type="SUPFAM" id="SSF53850">
    <property type="entry name" value="Periplasmic binding protein-like II"/>
    <property type="match status" value="1"/>
</dbReference>
<dbReference type="EMBL" id="AFWT01000037">
    <property type="protein sequence ID" value="EGV28454.1"/>
    <property type="molecule type" value="Genomic_DNA"/>
</dbReference>
<keyword evidence="1" id="KW-0732">Signal</keyword>
<organism evidence="2 3">
    <name type="scientific">Thiorhodococcus drewsii AZ1</name>
    <dbReference type="NCBI Taxonomy" id="765913"/>
    <lineage>
        <taxon>Bacteria</taxon>
        <taxon>Pseudomonadati</taxon>
        <taxon>Pseudomonadota</taxon>
        <taxon>Gammaproteobacteria</taxon>
        <taxon>Chromatiales</taxon>
        <taxon>Chromatiaceae</taxon>
        <taxon>Thiorhodococcus</taxon>
    </lineage>
</organism>
<name>G2E637_9GAMM</name>
<feature type="chain" id="PRO_5003428437" description="Phosphate ABC transporter substrate-binding protein" evidence="1">
    <location>
        <begin position="18"/>
        <end position="134"/>
    </location>
</feature>
<evidence type="ECO:0000313" key="2">
    <source>
        <dbReference type="EMBL" id="EGV28454.1"/>
    </source>
</evidence>
<protein>
    <recommendedName>
        <fullName evidence="4">Phosphate ABC transporter substrate-binding protein</fullName>
    </recommendedName>
</protein>
<gene>
    <name evidence="2" type="ORF">ThidrDRAFT_3750</name>
</gene>
<reference evidence="2 3" key="1">
    <citation type="submission" date="2011-06" db="EMBL/GenBank/DDBJ databases">
        <title>The draft genome of Thiorhodococcus drewsii AZ1.</title>
        <authorList>
            <consortium name="US DOE Joint Genome Institute (JGI-PGF)"/>
            <person name="Lucas S."/>
            <person name="Han J."/>
            <person name="Lapidus A."/>
            <person name="Cheng J.-F."/>
            <person name="Goodwin L."/>
            <person name="Pitluck S."/>
            <person name="Peters L."/>
            <person name="Land M.L."/>
            <person name="Hauser L."/>
            <person name="Vogl K."/>
            <person name="Liu Z."/>
            <person name="Imhoff J."/>
            <person name="Thiel V."/>
            <person name="Frigaard N.-U."/>
            <person name="Bryant D.A."/>
            <person name="Woyke T.J."/>
        </authorList>
    </citation>
    <scope>NUCLEOTIDE SEQUENCE [LARGE SCALE GENOMIC DNA]</scope>
    <source>
        <strain evidence="2 3">AZ1</strain>
    </source>
</reference>
<dbReference type="eggNOG" id="COG0226">
    <property type="taxonomic scope" value="Bacteria"/>
</dbReference>
<evidence type="ECO:0000313" key="3">
    <source>
        <dbReference type="Proteomes" id="UP000004200"/>
    </source>
</evidence>
<comment type="caution">
    <text evidence="2">The sequence shown here is derived from an EMBL/GenBank/DDBJ whole genome shotgun (WGS) entry which is preliminary data.</text>
</comment>
<dbReference type="RefSeq" id="WP_007042463.1">
    <property type="nucleotide sequence ID" value="NZ_AFWT01000037.1"/>
</dbReference>
<feature type="signal peptide" evidence="1">
    <location>
        <begin position="1"/>
        <end position="17"/>
    </location>
</feature>
<dbReference type="Proteomes" id="UP000004200">
    <property type="component" value="Unassembled WGS sequence"/>
</dbReference>
<keyword evidence="3" id="KW-1185">Reference proteome</keyword>
<accession>G2E637</accession>
<evidence type="ECO:0000256" key="1">
    <source>
        <dbReference type="SAM" id="SignalP"/>
    </source>
</evidence>
<sequence length="134" mass="14808">MRIPINLLLLWAFPAMAAPTIIGHAGLAPLDPTTVQRIYTGRVVELKGTHVTPINLPPGHPVRDRFLHLYLDQDEDAYTGYWTVRRYVGKGSPPYEVATPAEVLRFVSKTAGAIGYVDETDLPPDVNVLLRPPP</sequence>
<dbReference type="STRING" id="765913.ThidrDRAFT_3750"/>
<dbReference type="Gene3D" id="3.40.190.10">
    <property type="entry name" value="Periplasmic binding protein-like II"/>
    <property type="match status" value="1"/>
</dbReference>
<dbReference type="OrthoDB" id="5368544at2"/>
<proteinExistence type="predicted"/>